<dbReference type="EMBL" id="JAPZED010000010">
    <property type="protein sequence ID" value="MCZ7694389.1"/>
    <property type="molecule type" value="Genomic_DNA"/>
</dbReference>
<reference evidence="1" key="1">
    <citation type="submission" date="2022-12" db="EMBL/GenBank/DDBJ databases">
        <title>Genome of R. gnavus strain RSHDN_123.</title>
        <authorList>
            <person name="Abdugheni R."/>
        </authorList>
    </citation>
    <scope>NUCLEOTIDE SEQUENCE</scope>
    <source>
        <strain evidence="1">RSHDN_123</strain>
    </source>
</reference>
<gene>
    <name evidence="1" type="ORF">O8D18_10105</name>
</gene>
<evidence type="ECO:0000313" key="1">
    <source>
        <dbReference type="EMBL" id="MCZ7694389.1"/>
    </source>
</evidence>
<evidence type="ECO:0000313" key="2">
    <source>
        <dbReference type="Proteomes" id="UP001148455"/>
    </source>
</evidence>
<organism evidence="1 2">
    <name type="scientific">Mediterraneibacter gnavus</name>
    <name type="common">Ruminococcus gnavus</name>
    <dbReference type="NCBI Taxonomy" id="33038"/>
    <lineage>
        <taxon>Bacteria</taxon>
        <taxon>Bacillati</taxon>
        <taxon>Bacillota</taxon>
        <taxon>Clostridia</taxon>
        <taxon>Lachnospirales</taxon>
        <taxon>Lachnospiraceae</taxon>
        <taxon>Mediterraneibacter</taxon>
    </lineage>
</organism>
<comment type="caution">
    <text evidence="1">The sequence shown here is derived from an EMBL/GenBank/DDBJ whole genome shotgun (WGS) entry which is preliminary data.</text>
</comment>
<accession>A0A9X3KCN0</accession>
<dbReference type="AlphaFoldDB" id="A0A9X3KCN0"/>
<sequence length="546" mass="61316">MSDSTYTIFYSWQSDLPNGDTRGLIGDSIDAAVKSLRGTATVHADRDTKGEFGSPDIVQTIFSKIDECDVFVADVSAVTTYHPVEKAGEDEGTDEEKPKRIKATPNANVMIELGYATQVVGWENIICIMNDDYNHDGEIPFDIEHHRLTHFSLKDKSKAVVRKELRDIIASTVMNVMENGKRVRPQFSNICVGSWNHEDRTVVKNLIPYNVYESGPAKTMLDTLLDTARILLENIQSAKVRSPEELPEIEEDKSEENGIQKEKIITKDGIELTPVSSVSLINFNKWNPVVIKEEEQTETIEDIKNYFAIEVGAEFFNFGGLKRKISMVPGFGGDYDGTDGETKKYDDYIEFRTTIGRIQMLEAYRKTFDGLILIPLVAKNESSVSDSDIHISIQIDDSTAEVVYPTAELICDELKGIEGHVYEDGLVELILGQNNTVDIKSTIDDRFWSIEDQQSDMNAMFRGGINGQPSYSTEDYVRELSRYIASPEDGSPTVFSFHIPSLHAQEAKWLPHTIILRPLKETIQMKYFVKSSSSDGNLEGTLELTV</sequence>
<dbReference type="RefSeq" id="WP_269763577.1">
    <property type="nucleotide sequence ID" value="NZ_JAPZED010000010.1"/>
</dbReference>
<protein>
    <submittedName>
        <fullName evidence="1">Uncharacterized protein</fullName>
    </submittedName>
</protein>
<proteinExistence type="predicted"/>
<dbReference type="Proteomes" id="UP001148455">
    <property type="component" value="Unassembled WGS sequence"/>
</dbReference>
<name>A0A9X3KCN0_MEDGN</name>